<gene>
    <name evidence="11" type="ORF">A2730_00415</name>
</gene>
<evidence type="ECO:0000256" key="6">
    <source>
        <dbReference type="ARBA" id="ARBA00022723"/>
    </source>
</evidence>
<keyword evidence="9" id="KW-0460">Magnesium</keyword>
<dbReference type="GO" id="GO:0005737">
    <property type="term" value="C:cytoplasm"/>
    <property type="evidence" value="ECO:0007669"/>
    <property type="project" value="UniProtKB-SubCell"/>
</dbReference>
<evidence type="ECO:0000256" key="4">
    <source>
        <dbReference type="ARBA" id="ARBA00022490"/>
    </source>
</evidence>
<keyword evidence="7" id="KW-0547">Nucleotide-binding</keyword>
<keyword evidence="5" id="KW-0819">tRNA processing</keyword>
<evidence type="ECO:0000256" key="10">
    <source>
        <dbReference type="ARBA" id="ARBA00032441"/>
    </source>
</evidence>
<dbReference type="EMBL" id="MHOO01000011">
    <property type="protein sequence ID" value="OGZ63742.1"/>
    <property type="molecule type" value="Genomic_DNA"/>
</dbReference>
<protein>
    <recommendedName>
        <fullName evidence="3">tRNA threonylcarbamoyladenosine biosynthesis protein TsaE</fullName>
    </recommendedName>
    <alternativeName>
        <fullName evidence="10">t(6)A37 threonylcarbamoyladenosine biosynthesis protein TsaE</fullName>
    </alternativeName>
</protein>
<dbReference type="AlphaFoldDB" id="A0A1G2HMI1"/>
<dbReference type="PANTHER" id="PTHR33540:SF2">
    <property type="entry name" value="TRNA THREONYLCARBAMOYLADENOSINE BIOSYNTHESIS PROTEIN TSAE"/>
    <property type="match status" value="1"/>
</dbReference>
<evidence type="ECO:0000313" key="11">
    <source>
        <dbReference type="EMBL" id="OGZ63742.1"/>
    </source>
</evidence>
<evidence type="ECO:0000256" key="7">
    <source>
        <dbReference type="ARBA" id="ARBA00022741"/>
    </source>
</evidence>
<dbReference type="SUPFAM" id="SSF52540">
    <property type="entry name" value="P-loop containing nucleoside triphosphate hydrolases"/>
    <property type="match status" value="1"/>
</dbReference>
<dbReference type="InterPro" id="IPR027417">
    <property type="entry name" value="P-loop_NTPase"/>
</dbReference>
<evidence type="ECO:0000256" key="8">
    <source>
        <dbReference type="ARBA" id="ARBA00022840"/>
    </source>
</evidence>
<sequence>MQKSTTKSFIQTQKLGQGLAKEILQKESGKKALVLGLQGDLGAGKTTFLQGFAKGLGVTEKINSPTFVILRRFKITKIKNQKSKIKITNQNSKFINFYHLDCYRLNKAEEILDLGFKEIISNPENIVAIEWPEKISKFLPKDMIEIIFNHLGGNKRELIITTQNIYGYK</sequence>
<reference evidence="11 12" key="1">
    <citation type="journal article" date="2016" name="Nat. Commun.">
        <title>Thousands of microbial genomes shed light on interconnected biogeochemical processes in an aquifer system.</title>
        <authorList>
            <person name="Anantharaman K."/>
            <person name="Brown C.T."/>
            <person name="Hug L.A."/>
            <person name="Sharon I."/>
            <person name="Castelle C.J."/>
            <person name="Probst A.J."/>
            <person name="Thomas B.C."/>
            <person name="Singh A."/>
            <person name="Wilkins M.J."/>
            <person name="Karaoz U."/>
            <person name="Brodie E.L."/>
            <person name="Williams K.H."/>
            <person name="Hubbard S.S."/>
            <person name="Banfield J.F."/>
        </authorList>
    </citation>
    <scope>NUCLEOTIDE SEQUENCE [LARGE SCALE GENOMIC DNA]</scope>
</reference>
<dbReference type="PANTHER" id="PTHR33540">
    <property type="entry name" value="TRNA THREONYLCARBAMOYLADENOSINE BIOSYNTHESIS PROTEIN TSAE"/>
    <property type="match status" value="1"/>
</dbReference>
<dbReference type="InterPro" id="IPR003442">
    <property type="entry name" value="T6A_TsaE"/>
</dbReference>
<keyword evidence="8" id="KW-0067">ATP-binding</keyword>
<name>A0A1G2HMI1_9BACT</name>
<evidence type="ECO:0000256" key="1">
    <source>
        <dbReference type="ARBA" id="ARBA00004496"/>
    </source>
</evidence>
<evidence type="ECO:0000256" key="3">
    <source>
        <dbReference type="ARBA" id="ARBA00019010"/>
    </source>
</evidence>
<evidence type="ECO:0000256" key="2">
    <source>
        <dbReference type="ARBA" id="ARBA00007599"/>
    </source>
</evidence>
<accession>A0A1G2HMI1</accession>
<evidence type="ECO:0000256" key="5">
    <source>
        <dbReference type="ARBA" id="ARBA00022694"/>
    </source>
</evidence>
<dbReference type="Pfam" id="PF02367">
    <property type="entry name" value="TsaE"/>
    <property type="match status" value="1"/>
</dbReference>
<comment type="similarity">
    <text evidence="2">Belongs to the TsaE family.</text>
</comment>
<keyword evidence="4" id="KW-0963">Cytoplasm</keyword>
<dbReference type="GO" id="GO:0002949">
    <property type="term" value="P:tRNA threonylcarbamoyladenosine modification"/>
    <property type="evidence" value="ECO:0007669"/>
    <property type="project" value="InterPro"/>
</dbReference>
<dbReference type="STRING" id="1802202.A2730_00415"/>
<dbReference type="GO" id="GO:0005524">
    <property type="term" value="F:ATP binding"/>
    <property type="evidence" value="ECO:0007669"/>
    <property type="project" value="UniProtKB-KW"/>
</dbReference>
<keyword evidence="6" id="KW-0479">Metal-binding</keyword>
<comment type="caution">
    <text evidence="11">The sequence shown here is derived from an EMBL/GenBank/DDBJ whole genome shotgun (WGS) entry which is preliminary data.</text>
</comment>
<proteinExistence type="inferred from homology"/>
<dbReference type="GO" id="GO:0046872">
    <property type="term" value="F:metal ion binding"/>
    <property type="evidence" value="ECO:0007669"/>
    <property type="project" value="UniProtKB-KW"/>
</dbReference>
<organism evidence="11 12">
    <name type="scientific">Candidatus Staskawiczbacteria bacterium RIFCSPHIGHO2_01_FULL_39_25</name>
    <dbReference type="NCBI Taxonomy" id="1802202"/>
    <lineage>
        <taxon>Bacteria</taxon>
        <taxon>Candidatus Staskawicziibacteriota</taxon>
    </lineage>
</organism>
<evidence type="ECO:0000256" key="9">
    <source>
        <dbReference type="ARBA" id="ARBA00022842"/>
    </source>
</evidence>
<evidence type="ECO:0000313" key="12">
    <source>
        <dbReference type="Proteomes" id="UP000176855"/>
    </source>
</evidence>
<comment type="subcellular location">
    <subcellularLocation>
        <location evidence="1">Cytoplasm</location>
    </subcellularLocation>
</comment>
<dbReference type="Proteomes" id="UP000176855">
    <property type="component" value="Unassembled WGS sequence"/>
</dbReference>
<dbReference type="Gene3D" id="3.40.50.300">
    <property type="entry name" value="P-loop containing nucleotide triphosphate hydrolases"/>
    <property type="match status" value="1"/>
</dbReference>